<dbReference type="STRING" id="312309.VF_A0965"/>
<proteinExistence type="inferred from homology"/>
<gene>
    <name evidence="7" type="primary">nfsA</name>
    <name evidence="7" type="ordered locus">VF_A0965</name>
</gene>
<accession>Q5DYW1</accession>
<evidence type="ECO:0000313" key="7">
    <source>
        <dbReference type="EMBL" id="AAW88035.1"/>
    </source>
</evidence>
<evidence type="ECO:0000256" key="2">
    <source>
        <dbReference type="ARBA" id="ARBA00022630"/>
    </source>
</evidence>
<evidence type="ECO:0000313" key="8">
    <source>
        <dbReference type="Proteomes" id="UP000000537"/>
    </source>
</evidence>
<dbReference type="Pfam" id="PF00881">
    <property type="entry name" value="Nitroreductase"/>
    <property type="match status" value="1"/>
</dbReference>
<protein>
    <submittedName>
        <fullName evidence="7">Nitroreductase A, NADPH-dependent, FMN-dependent</fullName>
        <ecNumber evidence="7">1.5.1.-</ecNumber>
    </submittedName>
</protein>
<dbReference type="InterPro" id="IPR016446">
    <property type="entry name" value="Flavin_OxRdtase_Frp"/>
</dbReference>
<evidence type="ECO:0000256" key="5">
    <source>
        <dbReference type="PIRNR" id="PIRNR005426"/>
    </source>
</evidence>
<dbReference type="Proteomes" id="UP000000537">
    <property type="component" value="Chromosome II"/>
</dbReference>
<keyword evidence="5" id="KW-0521">NADP</keyword>
<dbReference type="GO" id="GO:0016491">
    <property type="term" value="F:oxidoreductase activity"/>
    <property type="evidence" value="ECO:0007669"/>
    <property type="project" value="UniProtKB-UniRule"/>
</dbReference>
<dbReference type="EnsemblBacteria" id="AAW88035">
    <property type="protein sequence ID" value="AAW88035"/>
    <property type="gene ID" value="VF_A0965"/>
</dbReference>
<dbReference type="EMBL" id="CP000021">
    <property type="protein sequence ID" value="AAW88035.1"/>
    <property type="molecule type" value="Genomic_DNA"/>
</dbReference>
<dbReference type="HOGENOM" id="CLU_070764_0_2_6"/>
<organism evidence="7 8">
    <name type="scientific">Aliivibrio fischeri (strain ATCC 700601 / ES114)</name>
    <name type="common">Vibrio fischeri</name>
    <dbReference type="NCBI Taxonomy" id="312309"/>
    <lineage>
        <taxon>Bacteria</taxon>
        <taxon>Pseudomonadati</taxon>
        <taxon>Pseudomonadota</taxon>
        <taxon>Gammaproteobacteria</taxon>
        <taxon>Vibrionales</taxon>
        <taxon>Vibrionaceae</taxon>
        <taxon>Aliivibrio</taxon>
    </lineage>
</organism>
<dbReference type="InterPro" id="IPR029479">
    <property type="entry name" value="Nitroreductase"/>
</dbReference>
<keyword evidence="2 5" id="KW-0285">Flavoprotein</keyword>
<dbReference type="PIRSF" id="PIRSF005426">
    <property type="entry name" value="Frp"/>
    <property type="match status" value="1"/>
</dbReference>
<dbReference type="Gene3D" id="3.40.109.10">
    <property type="entry name" value="NADH Oxidase"/>
    <property type="match status" value="1"/>
</dbReference>
<dbReference type="PANTHER" id="PTHR43425:SF2">
    <property type="entry name" value="OXYGEN-INSENSITIVE NADPH NITROREDUCTASE"/>
    <property type="match status" value="1"/>
</dbReference>
<evidence type="ECO:0000259" key="6">
    <source>
        <dbReference type="Pfam" id="PF00881"/>
    </source>
</evidence>
<dbReference type="InterPro" id="IPR000415">
    <property type="entry name" value="Nitroreductase-like"/>
</dbReference>
<dbReference type="CDD" id="cd02146">
    <property type="entry name" value="NfsA-like"/>
    <property type="match status" value="1"/>
</dbReference>
<evidence type="ECO:0000256" key="1">
    <source>
        <dbReference type="ARBA" id="ARBA00008366"/>
    </source>
</evidence>
<reference evidence="7 8" key="2">
    <citation type="journal article" date="2008" name="BMC Genomics">
        <title>Comparative genomics-based investigation of resequencing targets in Vibrio fischeri: focus on point miscalls and artefactual expansions.</title>
        <authorList>
            <person name="Mandel M.J."/>
            <person name="Stabb E.V."/>
            <person name="Ruby E.G."/>
        </authorList>
    </citation>
    <scope>NUCLEOTIDE SEQUENCE [LARGE SCALE GENOMIC DNA]</scope>
    <source>
        <strain evidence="8">ATCC 700601 / ES114</strain>
    </source>
</reference>
<dbReference type="KEGG" id="vfi:VF_A0965"/>
<dbReference type="PANTHER" id="PTHR43425">
    <property type="entry name" value="OXYGEN-INSENSITIVE NADPH NITROREDUCTASE"/>
    <property type="match status" value="1"/>
</dbReference>
<dbReference type="PATRIC" id="fig|312309.11.peg.3566"/>
<name>Q5DYW1_ALIF1</name>
<evidence type="ECO:0000256" key="3">
    <source>
        <dbReference type="ARBA" id="ARBA00022643"/>
    </source>
</evidence>
<dbReference type="SUPFAM" id="SSF55469">
    <property type="entry name" value="FMN-dependent nitroreductase-like"/>
    <property type="match status" value="1"/>
</dbReference>
<dbReference type="NCBIfam" id="NF008033">
    <property type="entry name" value="PRK10765.1"/>
    <property type="match status" value="1"/>
</dbReference>
<reference evidence="7 8" key="1">
    <citation type="journal article" date="2005" name="Proc. Natl. Acad. Sci. U.S.A.">
        <title>Complete genome sequence of Vibrio fischeri: a symbiotic bacterium with pathogenic congeners.</title>
        <authorList>
            <person name="Ruby E.G."/>
            <person name="Urbanowski M."/>
            <person name="Campbell J."/>
            <person name="Dunn A."/>
            <person name="Faini M."/>
            <person name="Gunsalus R."/>
            <person name="Lostroh P."/>
            <person name="Lupp C."/>
            <person name="McCann J."/>
            <person name="Millikan D."/>
            <person name="Schaefer A."/>
            <person name="Stabb E."/>
            <person name="Stevens A."/>
            <person name="Visick K."/>
            <person name="Whistler C."/>
            <person name="Greenberg E.P."/>
        </authorList>
    </citation>
    <scope>NUCLEOTIDE SEQUENCE [LARGE SCALE GENOMIC DNA]</scope>
    <source>
        <strain evidence="8">ATCC 700601 / ES114</strain>
    </source>
</reference>
<dbReference type="eggNOG" id="COG0778">
    <property type="taxonomic scope" value="Bacteria"/>
</dbReference>
<feature type="domain" description="Nitroreductase" evidence="6">
    <location>
        <begin position="35"/>
        <end position="184"/>
    </location>
</feature>
<evidence type="ECO:0000256" key="4">
    <source>
        <dbReference type="ARBA" id="ARBA00023002"/>
    </source>
</evidence>
<dbReference type="EC" id="1.5.1.-" evidence="7"/>
<comment type="similarity">
    <text evidence="1 5">Belongs to the flavin oxidoreductase frp family.</text>
</comment>
<keyword evidence="4 5" id="KW-0560">Oxidoreductase</keyword>
<dbReference type="OrthoDB" id="3181400at2"/>
<keyword evidence="8" id="KW-1185">Reference proteome</keyword>
<keyword evidence="3 5" id="KW-0288">FMN</keyword>
<dbReference type="AlphaFoldDB" id="Q5DYW1"/>
<sequence length="265" mass="29651">MFVIEADHPWMICSLFYRRLIMDCLMNPVIDTILEHCSIRSFTNEPIPKEQLDTIISAGIAASSSSLLQVNSIIRITDKEKRKALVELSGGQPYVEGAAEFLVFCIDFQRHYEMNPEIKAEFTELTLIGAVDAGIMAQNCLLAAESMGLGGVYIGGLRTNAQGVDDLLELPKNTAVLFGMCLGYPNQAPQKKPRLSPDVIVHENTYQPLDKSKIDEYDEIMQSYYARRSTNQKQSSWSEQITGKLSQESRPHIKGYLNNKGLAIK</sequence>